<comment type="caution">
    <text evidence="1">The sequence shown here is derived from an EMBL/GenBank/DDBJ whole genome shotgun (WGS) entry which is preliminary data.</text>
</comment>
<name>A0AAW7ZHY2_9FIRM</name>
<dbReference type="RefSeq" id="WP_304545201.1">
    <property type="nucleotide sequence ID" value="NZ_JARPTC010000026.1"/>
</dbReference>
<dbReference type="EMBL" id="JARPTC010000026">
    <property type="protein sequence ID" value="MDO7788874.1"/>
    <property type="molecule type" value="Genomic_DNA"/>
</dbReference>
<protein>
    <submittedName>
        <fullName evidence="1">Phosphatase</fullName>
    </submittedName>
</protein>
<evidence type="ECO:0000313" key="1">
    <source>
        <dbReference type="EMBL" id="MDO7788874.1"/>
    </source>
</evidence>
<proteinExistence type="predicted"/>
<gene>
    <name evidence="1" type="ORF">P6N53_16780</name>
</gene>
<reference evidence="1" key="1">
    <citation type="journal article" date="2023" name="J. Hazard. Mater.">
        <title>Anaerobic biodegradation of pyrene and benzo[a]pyrene by a new sulfate-reducing Desulforamulus aquiferis strain DSA.</title>
        <authorList>
            <person name="Zhang Z."/>
            <person name="Sun J."/>
            <person name="Gong X."/>
            <person name="Wang C."/>
            <person name="Wang H."/>
        </authorList>
    </citation>
    <scope>NUCLEOTIDE SEQUENCE</scope>
    <source>
        <strain evidence="1">DSA</strain>
    </source>
</reference>
<accession>A0AAW7ZHY2</accession>
<organism evidence="1 2">
    <name type="scientific">Desulforamulus aquiferis</name>
    <dbReference type="NCBI Taxonomy" id="1397668"/>
    <lineage>
        <taxon>Bacteria</taxon>
        <taxon>Bacillati</taxon>
        <taxon>Bacillota</taxon>
        <taxon>Clostridia</taxon>
        <taxon>Eubacteriales</taxon>
        <taxon>Peptococcaceae</taxon>
        <taxon>Desulforamulus</taxon>
    </lineage>
</organism>
<keyword evidence="2" id="KW-1185">Reference proteome</keyword>
<dbReference type="AlphaFoldDB" id="A0AAW7ZHY2"/>
<evidence type="ECO:0000313" key="2">
    <source>
        <dbReference type="Proteomes" id="UP001172911"/>
    </source>
</evidence>
<reference evidence="1" key="2">
    <citation type="submission" date="2023-03" db="EMBL/GenBank/DDBJ databases">
        <authorList>
            <person name="Zhang Z."/>
        </authorList>
    </citation>
    <scope>NUCLEOTIDE SEQUENCE</scope>
    <source>
        <strain evidence="1">DSA</strain>
    </source>
</reference>
<dbReference type="Proteomes" id="UP001172911">
    <property type="component" value="Unassembled WGS sequence"/>
</dbReference>
<sequence length="154" mass="16662">MQKRHLTLLIGPAKYPEDDRRMVSMFLAEPGNKIICGASTAGMVTRVIKEAGISAEEVTGLILVTDGTLILSQVLNMFRDSGITGSLDTDNNDADLLAQALVQADSISLLVGMAVNKSQRSLSLPAKPVVKTRFARELADLLKENGKQVMVEFF</sequence>